<dbReference type="Proteomes" id="UP001525890">
    <property type="component" value="Unassembled WGS sequence"/>
</dbReference>
<organism evidence="1 2">
    <name type="scientific">Laspinema palackyanum D2a</name>
    <dbReference type="NCBI Taxonomy" id="2953684"/>
    <lineage>
        <taxon>Bacteria</taxon>
        <taxon>Bacillati</taxon>
        <taxon>Cyanobacteriota</taxon>
        <taxon>Cyanophyceae</taxon>
        <taxon>Oscillatoriophycideae</taxon>
        <taxon>Oscillatoriales</taxon>
        <taxon>Laspinemataceae</taxon>
        <taxon>Laspinema</taxon>
        <taxon>Laspinema palackyanum</taxon>
    </lineage>
</organism>
<proteinExistence type="predicted"/>
<name>A0ABT2MKD8_9CYAN</name>
<evidence type="ECO:0000313" key="2">
    <source>
        <dbReference type="Proteomes" id="UP001525890"/>
    </source>
</evidence>
<dbReference type="RefSeq" id="WP_368004918.1">
    <property type="nucleotide sequence ID" value="NZ_JAMXFF010000002.1"/>
</dbReference>
<evidence type="ECO:0000313" key="1">
    <source>
        <dbReference type="EMBL" id="MCT7965214.1"/>
    </source>
</evidence>
<accession>A0ABT2MKD8</accession>
<comment type="caution">
    <text evidence="1">The sequence shown here is derived from an EMBL/GenBank/DDBJ whole genome shotgun (WGS) entry which is preliminary data.</text>
</comment>
<protein>
    <submittedName>
        <fullName evidence="1">Uncharacterized protein</fullName>
    </submittedName>
</protein>
<keyword evidence="2" id="KW-1185">Reference proteome</keyword>
<reference evidence="1 2" key="1">
    <citation type="journal article" date="2022" name="Front. Microbiol.">
        <title>High genomic differentiation and limited gene flow indicate recent cryptic speciation within the genus Laspinema (cyanobacteria).</title>
        <authorList>
            <person name="Stanojkovic A."/>
            <person name="Skoupy S."/>
            <person name="Skaloud P."/>
            <person name="Dvorak P."/>
        </authorList>
    </citation>
    <scope>NUCLEOTIDE SEQUENCE [LARGE SCALE GENOMIC DNA]</scope>
    <source>
        <strain evidence="1 2">D2a</strain>
    </source>
</reference>
<gene>
    <name evidence="1" type="ORF">NG799_02570</name>
</gene>
<dbReference type="EMBL" id="JAMXFF010000002">
    <property type="protein sequence ID" value="MCT7965214.1"/>
    <property type="molecule type" value="Genomic_DNA"/>
</dbReference>
<sequence length="46" mass="5369">MGFFLGDRRLRVTLMRRSPLYLDGSNLFLREVALSHHENPQLTHSS</sequence>